<dbReference type="Proteomes" id="UP000008068">
    <property type="component" value="Unassembled WGS sequence"/>
</dbReference>
<feature type="compositionally biased region" description="Basic and acidic residues" evidence="1">
    <location>
        <begin position="31"/>
        <end position="44"/>
    </location>
</feature>
<dbReference type="EMBL" id="GL380109">
    <property type="protein sequence ID" value="EGT46860.1"/>
    <property type="molecule type" value="Genomic_DNA"/>
</dbReference>
<dbReference type="HOGENOM" id="CLU_2322448_0_0_1"/>
<evidence type="ECO:0000256" key="1">
    <source>
        <dbReference type="SAM" id="MobiDB-lite"/>
    </source>
</evidence>
<proteinExistence type="predicted"/>
<reference evidence="3" key="1">
    <citation type="submission" date="2011-07" db="EMBL/GenBank/DDBJ databases">
        <authorList>
            <consortium name="Caenorhabditis brenneri Sequencing and Analysis Consortium"/>
            <person name="Wilson R.K."/>
        </authorList>
    </citation>
    <scope>NUCLEOTIDE SEQUENCE [LARGE SCALE GENOMIC DNA]</scope>
    <source>
        <strain evidence="3">PB2801</strain>
    </source>
</reference>
<feature type="region of interest" description="Disordered" evidence="1">
    <location>
        <begin position="23"/>
        <end position="61"/>
    </location>
</feature>
<accession>G0P790</accession>
<sequence>MASTWAHEKKNMIEELERNINPCVVSDSDVPMDKEGTMMERGDRVGQAPPTEDEDDEELDEDMDVDTEDYEMWHDDNLAAGEILDDLAMSDSDEDERAD</sequence>
<protein>
    <submittedName>
        <fullName evidence="2">Uncharacterized protein</fullName>
    </submittedName>
</protein>
<dbReference type="AlphaFoldDB" id="G0P790"/>
<feature type="compositionally biased region" description="Acidic residues" evidence="1">
    <location>
        <begin position="51"/>
        <end position="61"/>
    </location>
</feature>
<evidence type="ECO:0000313" key="2">
    <source>
        <dbReference type="EMBL" id="EGT46860.1"/>
    </source>
</evidence>
<evidence type="ECO:0000313" key="3">
    <source>
        <dbReference type="Proteomes" id="UP000008068"/>
    </source>
</evidence>
<gene>
    <name evidence="2" type="ORF">CAEBREN_21296</name>
</gene>
<name>G0P790_CAEBE</name>
<dbReference type="STRING" id="135651.G0P790"/>
<organism evidence="3">
    <name type="scientific">Caenorhabditis brenneri</name>
    <name type="common">Nematode worm</name>
    <dbReference type="NCBI Taxonomy" id="135651"/>
    <lineage>
        <taxon>Eukaryota</taxon>
        <taxon>Metazoa</taxon>
        <taxon>Ecdysozoa</taxon>
        <taxon>Nematoda</taxon>
        <taxon>Chromadorea</taxon>
        <taxon>Rhabditida</taxon>
        <taxon>Rhabditina</taxon>
        <taxon>Rhabditomorpha</taxon>
        <taxon>Rhabditoidea</taxon>
        <taxon>Rhabditidae</taxon>
        <taxon>Peloderinae</taxon>
        <taxon>Caenorhabditis</taxon>
    </lineage>
</organism>
<dbReference type="InParanoid" id="G0P790"/>
<keyword evidence="3" id="KW-1185">Reference proteome</keyword>